<dbReference type="STRING" id="526222.Desal_1265"/>
<dbReference type="GO" id="GO:0018773">
    <property type="term" value="F:acetylpyruvate hydrolase activity"/>
    <property type="evidence" value="ECO:0007669"/>
    <property type="project" value="TreeGrafter"/>
</dbReference>
<dbReference type="eggNOG" id="COG0179">
    <property type="taxonomic scope" value="Bacteria"/>
</dbReference>
<dbReference type="AlphaFoldDB" id="C6C1T2"/>
<dbReference type="GO" id="GO:0046872">
    <property type="term" value="F:metal ion binding"/>
    <property type="evidence" value="ECO:0007669"/>
    <property type="project" value="UniProtKB-KW"/>
</dbReference>
<name>C6C1T2_MARSD</name>
<evidence type="ECO:0000259" key="3">
    <source>
        <dbReference type="Pfam" id="PF01557"/>
    </source>
</evidence>
<gene>
    <name evidence="4" type="ordered locus">Desal_1265</name>
</gene>
<dbReference type="PANTHER" id="PTHR11820:SF7">
    <property type="entry name" value="ACYLPYRUVASE FAHD1, MITOCHONDRIAL"/>
    <property type="match status" value="1"/>
</dbReference>
<dbReference type="Gene3D" id="3.90.850.10">
    <property type="entry name" value="Fumarylacetoacetase-like, C-terminal domain"/>
    <property type="match status" value="1"/>
</dbReference>
<dbReference type="InterPro" id="IPR036663">
    <property type="entry name" value="Fumarylacetoacetase_C_sf"/>
</dbReference>
<evidence type="ECO:0000256" key="2">
    <source>
        <dbReference type="ARBA" id="ARBA00022723"/>
    </source>
</evidence>
<dbReference type="SUPFAM" id="SSF56529">
    <property type="entry name" value="FAH"/>
    <property type="match status" value="1"/>
</dbReference>
<evidence type="ECO:0000313" key="4">
    <source>
        <dbReference type="EMBL" id="ACS79328.1"/>
    </source>
</evidence>
<dbReference type="Proteomes" id="UP000002601">
    <property type="component" value="Chromosome"/>
</dbReference>
<keyword evidence="2" id="KW-0479">Metal-binding</keyword>
<comment type="similarity">
    <text evidence="1">Belongs to the FAH family.</text>
</comment>
<dbReference type="Pfam" id="PF01557">
    <property type="entry name" value="FAA_hydrolase"/>
    <property type="match status" value="1"/>
</dbReference>
<keyword evidence="4" id="KW-0413">Isomerase</keyword>
<dbReference type="KEGG" id="dsa:Desal_1265"/>
<keyword evidence="5" id="KW-1185">Reference proteome</keyword>
<dbReference type="EC" id="5.3.3.10" evidence="4"/>
<dbReference type="InterPro" id="IPR011234">
    <property type="entry name" value="Fumarylacetoacetase-like_C"/>
</dbReference>
<dbReference type="GO" id="GO:0019752">
    <property type="term" value="P:carboxylic acid metabolic process"/>
    <property type="evidence" value="ECO:0007669"/>
    <property type="project" value="UniProtKB-ARBA"/>
</dbReference>
<accession>C6C1T2</accession>
<protein>
    <submittedName>
        <fullName evidence="4">5-carboxymethyl-2-hydroxymuconate Delta-isomerase</fullName>
        <ecNumber evidence="4">5.3.3.10</ecNumber>
    </submittedName>
</protein>
<dbReference type="GO" id="GO:0008704">
    <property type="term" value="F:5-carboxymethyl-2-hydroxymuconate delta-isomerase activity"/>
    <property type="evidence" value="ECO:0007669"/>
    <property type="project" value="UniProtKB-EC"/>
</dbReference>
<dbReference type="EMBL" id="CP001649">
    <property type="protein sequence ID" value="ACS79328.1"/>
    <property type="molecule type" value="Genomic_DNA"/>
</dbReference>
<dbReference type="RefSeq" id="WP_015851146.1">
    <property type="nucleotide sequence ID" value="NC_012881.1"/>
</dbReference>
<dbReference type="HOGENOM" id="CLU_028458_4_2_7"/>
<proteinExistence type="inferred from homology"/>
<dbReference type="OrthoDB" id="5197601at2"/>
<organism evidence="4 5">
    <name type="scientific">Maridesulfovibrio salexigens (strain ATCC 14822 / DSM 2638 / NCIMB 8403 / VKM B-1763)</name>
    <name type="common">Desulfovibrio salexigens</name>
    <dbReference type="NCBI Taxonomy" id="526222"/>
    <lineage>
        <taxon>Bacteria</taxon>
        <taxon>Pseudomonadati</taxon>
        <taxon>Thermodesulfobacteriota</taxon>
        <taxon>Desulfovibrionia</taxon>
        <taxon>Desulfovibrionales</taxon>
        <taxon>Desulfovibrionaceae</taxon>
        <taxon>Maridesulfovibrio</taxon>
    </lineage>
</organism>
<dbReference type="FunFam" id="3.90.850.10:FF:000002">
    <property type="entry name" value="2-hydroxyhepta-2,4-diene-1,7-dioate isomerase"/>
    <property type="match status" value="1"/>
</dbReference>
<sequence length="255" mass="27627">MKVYRIRHGEKIFYATLEDGHFKSLVTGQPGSIPIPSSECVILPIVVPSKIVCVGLNYKAHAAELDMEIPDEPMIFLKPPSAVVGNNDAIVIPSISEQVDYEGELAIIMGQTTKNVQPQDVDPMIFGYSCANDVTARDFQRKDTLFTRAKGFDTFAPIGPCIETDIDVSGLGIRTIVNDKVRQEGTIADMQHSPAELVSYISHHMTLNPGDVILTGTPPGIGTLKAGDRVEVEIEGIGKLSNPVVDDDSLKTPVQ</sequence>
<evidence type="ECO:0000313" key="5">
    <source>
        <dbReference type="Proteomes" id="UP000002601"/>
    </source>
</evidence>
<reference evidence="4 5" key="1">
    <citation type="submission" date="2009-06" db="EMBL/GenBank/DDBJ databases">
        <title>Complete sequence of Desulfovibrio salexigens DSM 2638.</title>
        <authorList>
            <consortium name="US DOE Joint Genome Institute"/>
            <person name="Lucas S."/>
            <person name="Copeland A."/>
            <person name="Lapidus A."/>
            <person name="Glavina del Rio T."/>
            <person name="Tice H."/>
            <person name="Bruce D."/>
            <person name="Goodwin L."/>
            <person name="Pitluck S."/>
            <person name="Munk A.C."/>
            <person name="Brettin T."/>
            <person name="Detter J.C."/>
            <person name="Han C."/>
            <person name="Tapia R."/>
            <person name="Larimer F."/>
            <person name="Land M."/>
            <person name="Hauser L."/>
            <person name="Kyrpides N."/>
            <person name="Anderson I."/>
            <person name="Wall J.D."/>
            <person name="Arkin A.P."/>
            <person name="Dehal P."/>
            <person name="Chivian D."/>
            <person name="Giles B."/>
            <person name="Hazen T.C."/>
        </authorList>
    </citation>
    <scope>NUCLEOTIDE SEQUENCE [LARGE SCALE GENOMIC DNA]</scope>
    <source>
        <strain evidence="5">ATCC 14822 / DSM 2638 / NCIMB 8403 / VKM B-1763</strain>
    </source>
</reference>
<feature type="domain" description="Fumarylacetoacetase-like C-terminal" evidence="3">
    <location>
        <begin position="50"/>
        <end position="245"/>
    </location>
</feature>
<dbReference type="PANTHER" id="PTHR11820">
    <property type="entry name" value="ACYLPYRUVASE"/>
    <property type="match status" value="1"/>
</dbReference>
<evidence type="ECO:0000256" key="1">
    <source>
        <dbReference type="ARBA" id="ARBA00010211"/>
    </source>
</evidence>